<protein>
    <submittedName>
        <fullName evidence="1">Uncharacterized protein</fullName>
    </submittedName>
</protein>
<proteinExistence type="predicted"/>
<dbReference type="PROSITE" id="PS51257">
    <property type="entry name" value="PROKAR_LIPOPROTEIN"/>
    <property type="match status" value="1"/>
</dbReference>
<accession>A0A7C8LDQ0</accession>
<dbReference type="RefSeq" id="WP_158740872.1">
    <property type="nucleotide sequence ID" value="NZ_JAFBEP010000012.1"/>
</dbReference>
<dbReference type="AlphaFoldDB" id="A0A7C8LDQ0"/>
<evidence type="ECO:0000313" key="2">
    <source>
        <dbReference type="Proteomes" id="UP000483018"/>
    </source>
</evidence>
<keyword evidence="2" id="KW-1185">Reference proteome</keyword>
<gene>
    <name evidence="1" type="ORF">GND95_09820</name>
</gene>
<evidence type="ECO:0000313" key="1">
    <source>
        <dbReference type="EMBL" id="KAE9633163.1"/>
    </source>
</evidence>
<dbReference type="OrthoDB" id="1267107at2"/>
<organism evidence="1 2">
    <name type="scientific">Defluviitalea raffinosedens</name>
    <dbReference type="NCBI Taxonomy" id="1450156"/>
    <lineage>
        <taxon>Bacteria</taxon>
        <taxon>Bacillati</taxon>
        <taxon>Bacillota</taxon>
        <taxon>Clostridia</taxon>
        <taxon>Lachnospirales</taxon>
        <taxon>Defluviitaleaceae</taxon>
        <taxon>Defluviitalea</taxon>
    </lineage>
</organism>
<dbReference type="EMBL" id="WSLF01000009">
    <property type="protein sequence ID" value="KAE9633163.1"/>
    <property type="molecule type" value="Genomic_DNA"/>
</dbReference>
<comment type="caution">
    <text evidence="1">The sequence shown here is derived from an EMBL/GenBank/DDBJ whole genome shotgun (WGS) entry which is preliminary data.</text>
</comment>
<dbReference type="Proteomes" id="UP000483018">
    <property type="component" value="Unassembled WGS sequence"/>
</dbReference>
<reference evidence="1 2" key="1">
    <citation type="submission" date="2019-12" db="EMBL/GenBank/DDBJ databases">
        <title>Defluviitalea raffinosedens, isolated from a biogas fermenter, genome sequencing and characterization.</title>
        <authorList>
            <person name="Rettenmaier R."/>
            <person name="Schneider M."/>
            <person name="Neuhaus K."/>
            <person name="Liebl W."/>
            <person name="Zverlov V."/>
        </authorList>
    </citation>
    <scope>NUCLEOTIDE SEQUENCE [LARGE SCALE GENOMIC DNA]</scope>
    <source>
        <strain evidence="1 2">249c-K6</strain>
    </source>
</reference>
<name>A0A7C8LDQ0_9FIRM</name>
<sequence>MYLKKNSIFLGILFLIVVFTGCTNKKEPTETPQDVSKASEEVGQEELNELTKEQALAIEKEFFNRVLHLEMDENTYEIIDFHSKEDLMNYVSEVADRKLAESFVDSLYEEKNGKLYIIPKGGPAMIAEDFPFELNKLDEHTYELVQEAEDMLLGPYKLTIRFKYLDNTWKMSSRKVEQRMVEENTVRENDEIADQKIKEIADQVIYAISKKDGQAISEYVHPEKGVRFTPYTHVSLENDVVFGKEEMKSFFDNPNVYLWGYYDGSGEEIKLTPSEYYEQFIYSEDFMNAPEVGYNEILSSGNMLENQFEVYDDPMVVEYYFPGFNPEYEGLDWKSLRLVFEKYEGSYRLVGIIHNQWTI</sequence>